<name>A0A9W8I164_9FUNG</name>
<dbReference type="AlphaFoldDB" id="A0A9W8I164"/>
<evidence type="ECO:0000313" key="3">
    <source>
        <dbReference type="Proteomes" id="UP001140094"/>
    </source>
</evidence>
<dbReference type="EMBL" id="JANBUO010000853">
    <property type="protein sequence ID" value="KAJ2801205.1"/>
    <property type="molecule type" value="Genomic_DNA"/>
</dbReference>
<feature type="compositionally biased region" description="Low complexity" evidence="1">
    <location>
        <begin position="12"/>
        <end position="29"/>
    </location>
</feature>
<feature type="compositionally biased region" description="Low complexity" evidence="1">
    <location>
        <begin position="117"/>
        <end position="131"/>
    </location>
</feature>
<keyword evidence="3" id="KW-1185">Reference proteome</keyword>
<proteinExistence type="predicted"/>
<organism evidence="2 3">
    <name type="scientific">Coemansia guatemalensis</name>
    <dbReference type="NCBI Taxonomy" id="2761395"/>
    <lineage>
        <taxon>Eukaryota</taxon>
        <taxon>Fungi</taxon>
        <taxon>Fungi incertae sedis</taxon>
        <taxon>Zoopagomycota</taxon>
        <taxon>Kickxellomycotina</taxon>
        <taxon>Kickxellomycetes</taxon>
        <taxon>Kickxellales</taxon>
        <taxon>Kickxellaceae</taxon>
        <taxon>Coemansia</taxon>
    </lineage>
</organism>
<sequence>MNRVVSAHSTQRSPSPLLSRLRSKSASRSNGKRASDSISPQAPVPARVRSQVYTSYHQQTIGRNNSLKIQDLANTRDVVAVATANSTTHAIDPQAPAQALFSMRSETESALEALEQPVSAPTPVAPSAEAVRLSSTTPAPVVNESPDGKTGEDSGEECRLVGKHGIVDLDGEMVELGPIKVECLASLITVVSPPWLNEGRNARVATTSVAKAPESIMGSLSREGSVLSFNI</sequence>
<evidence type="ECO:0000313" key="2">
    <source>
        <dbReference type="EMBL" id="KAJ2801205.1"/>
    </source>
</evidence>
<feature type="region of interest" description="Disordered" evidence="1">
    <location>
        <begin position="1"/>
        <end position="46"/>
    </location>
</feature>
<dbReference type="OrthoDB" id="3853857at2759"/>
<dbReference type="Proteomes" id="UP001140094">
    <property type="component" value="Unassembled WGS sequence"/>
</dbReference>
<evidence type="ECO:0000256" key="1">
    <source>
        <dbReference type="SAM" id="MobiDB-lite"/>
    </source>
</evidence>
<gene>
    <name evidence="2" type="ORF">H4R20_003770</name>
</gene>
<feature type="compositionally biased region" description="Basic and acidic residues" evidence="1">
    <location>
        <begin position="146"/>
        <end position="156"/>
    </location>
</feature>
<accession>A0A9W8I164</accession>
<comment type="caution">
    <text evidence="2">The sequence shown here is derived from an EMBL/GenBank/DDBJ whole genome shotgun (WGS) entry which is preliminary data.</text>
</comment>
<protein>
    <submittedName>
        <fullName evidence="2">Uncharacterized protein</fullName>
    </submittedName>
</protein>
<reference evidence="2" key="1">
    <citation type="submission" date="2022-07" db="EMBL/GenBank/DDBJ databases">
        <title>Phylogenomic reconstructions and comparative analyses of Kickxellomycotina fungi.</title>
        <authorList>
            <person name="Reynolds N.K."/>
            <person name="Stajich J.E."/>
            <person name="Barry K."/>
            <person name="Grigoriev I.V."/>
            <person name="Crous P."/>
            <person name="Smith M.E."/>
        </authorList>
    </citation>
    <scope>NUCLEOTIDE SEQUENCE</scope>
    <source>
        <strain evidence="2">NRRL 1565</strain>
    </source>
</reference>
<feature type="region of interest" description="Disordered" evidence="1">
    <location>
        <begin position="111"/>
        <end position="156"/>
    </location>
</feature>